<gene>
    <name evidence="3" type="ORF">ABQJ54_12220</name>
</gene>
<feature type="chain" id="PRO_5046750620" evidence="2">
    <location>
        <begin position="20"/>
        <end position="60"/>
    </location>
</feature>
<evidence type="ECO:0000256" key="2">
    <source>
        <dbReference type="SAM" id="SignalP"/>
    </source>
</evidence>
<feature type="signal peptide" evidence="2">
    <location>
        <begin position="1"/>
        <end position="19"/>
    </location>
</feature>
<reference evidence="3 4" key="1">
    <citation type="submission" date="2024-06" db="EMBL/GenBank/DDBJ databases">
        <authorList>
            <person name="Woo H."/>
        </authorList>
    </citation>
    <scope>NUCLEOTIDE SEQUENCE [LARGE SCALE GENOMIC DNA]</scope>
    <source>
        <strain evidence="3 4">Si-c</strain>
    </source>
</reference>
<feature type="compositionally biased region" description="Basic and acidic residues" evidence="1">
    <location>
        <begin position="51"/>
        <end position="60"/>
    </location>
</feature>
<protein>
    <submittedName>
        <fullName evidence="3">Uncharacterized protein</fullName>
    </submittedName>
</protein>
<dbReference type="Proteomes" id="UP001556220">
    <property type="component" value="Unassembled WGS sequence"/>
</dbReference>
<feature type="region of interest" description="Disordered" evidence="1">
    <location>
        <begin position="38"/>
        <end position="60"/>
    </location>
</feature>
<accession>A0ABV3QF99</accession>
<proteinExistence type="predicted"/>
<comment type="caution">
    <text evidence="3">The sequence shown here is derived from an EMBL/GenBank/DDBJ whole genome shotgun (WGS) entry which is preliminary data.</text>
</comment>
<name>A0ABV3QF99_9GAMM</name>
<evidence type="ECO:0000313" key="3">
    <source>
        <dbReference type="EMBL" id="MEW9572518.1"/>
    </source>
</evidence>
<dbReference type="RefSeq" id="WP_367854587.1">
    <property type="nucleotide sequence ID" value="NZ_JBFOHK010000003.1"/>
</dbReference>
<dbReference type="EMBL" id="JBFOHK010000003">
    <property type="protein sequence ID" value="MEW9572518.1"/>
    <property type="molecule type" value="Genomic_DNA"/>
</dbReference>
<evidence type="ECO:0000313" key="4">
    <source>
        <dbReference type="Proteomes" id="UP001556220"/>
    </source>
</evidence>
<keyword evidence="4" id="KW-1185">Reference proteome</keyword>
<keyword evidence="2" id="KW-0732">Signal</keyword>
<sequence>MCPICMSAAAIALAGTGSAGGLATLVAAKLHRRRRADVASGAVKPMSKIDLQPEKAGGKS</sequence>
<evidence type="ECO:0000256" key="1">
    <source>
        <dbReference type="SAM" id="MobiDB-lite"/>
    </source>
</evidence>
<organism evidence="3 4">
    <name type="scientific">Rhodanobacter lycopersici</name>
    <dbReference type="NCBI Taxonomy" id="3162487"/>
    <lineage>
        <taxon>Bacteria</taxon>
        <taxon>Pseudomonadati</taxon>
        <taxon>Pseudomonadota</taxon>
        <taxon>Gammaproteobacteria</taxon>
        <taxon>Lysobacterales</taxon>
        <taxon>Rhodanobacteraceae</taxon>
        <taxon>Rhodanobacter</taxon>
    </lineage>
</organism>